<sequence length="77" mass="8604">MKINLNALEEVKAKITSLKGNAIKLKINRGRNKIDSFEAIIVSVYPSVFTVKVNEEKQLPSQTFSYYDVLCGDVIIG</sequence>
<dbReference type="PANTHER" id="PTHR40026:SF1">
    <property type="entry name" value="PROTEIN VEG"/>
    <property type="match status" value="1"/>
</dbReference>
<organism evidence="1 2">
    <name type="scientific">Candidatus Caccopulliclostridium gallistercoris</name>
    <dbReference type="NCBI Taxonomy" id="2840719"/>
    <lineage>
        <taxon>Bacteria</taxon>
        <taxon>Bacillati</taxon>
        <taxon>Bacillota</taxon>
        <taxon>Clostridia</taxon>
        <taxon>Candidatus Caccopulliclostridium</taxon>
    </lineage>
</organism>
<dbReference type="EMBL" id="DVOJ01000012">
    <property type="protein sequence ID" value="HIV01550.1"/>
    <property type="molecule type" value="Genomic_DNA"/>
</dbReference>
<evidence type="ECO:0000313" key="1">
    <source>
        <dbReference type="EMBL" id="HIV01550.1"/>
    </source>
</evidence>
<dbReference type="GO" id="GO:0006355">
    <property type="term" value="P:regulation of DNA-templated transcription"/>
    <property type="evidence" value="ECO:0007669"/>
    <property type="project" value="InterPro"/>
</dbReference>
<dbReference type="InterPro" id="IPR009366">
    <property type="entry name" value="Protein_Veg"/>
</dbReference>
<name>A0A9D1NEV8_9FIRM</name>
<comment type="caution">
    <text evidence="1">The sequence shown here is derived from an EMBL/GenBank/DDBJ whole genome shotgun (WGS) entry which is preliminary data.</text>
</comment>
<accession>A0A9D1NEV8</accession>
<dbReference type="PANTHER" id="PTHR40026">
    <property type="entry name" value="PROTEIN VEG"/>
    <property type="match status" value="1"/>
</dbReference>
<proteinExistence type="predicted"/>
<reference evidence="1" key="2">
    <citation type="journal article" date="2021" name="PeerJ">
        <title>Extensive microbial diversity within the chicken gut microbiome revealed by metagenomics and culture.</title>
        <authorList>
            <person name="Gilroy R."/>
            <person name="Ravi A."/>
            <person name="Getino M."/>
            <person name="Pursley I."/>
            <person name="Horton D.L."/>
            <person name="Alikhan N.F."/>
            <person name="Baker D."/>
            <person name="Gharbi K."/>
            <person name="Hall N."/>
            <person name="Watson M."/>
            <person name="Adriaenssens E.M."/>
            <person name="Foster-Nyarko E."/>
            <person name="Jarju S."/>
            <person name="Secka A."/>
            <person name="Antonio M."/>
            <person name="Oren A."/>
            <person name="Chaudhuri R.R."/>
            <person name="La Ragione R."/>
            <person name="Hildebrand F."/>
            <person name="Pallen M.J."/>
        </authorList>
    </citation>
    <scope>NUCLEOTIDE SEQUENCE</scope>
    <source>
        <strain evidence="1">CHK186-9395</strain>
    </source>
</reference>
<protein>
    <submittedName>
        <fullName evidence="1">Veg family protein</fullName>
    </submittedName>
</protein>
<dbReference type="Gene3D" id="2.30.30.100">
    <property type="match status" value="1"/>
</dbReference>
<dbReference type="AlphaFoldDB" id="A0A9D1NEV8"/>
<dbReference type="Proteomes" id="UP000886861">
    <property type="component" value="Unassembled WGS sequence"/>
</dbReference>
<reference evidence="1" key="1">
    <citation type="submission" date="2020-10" db="EMBL/GenBank/DDBJ databases">
        <authorList>
            <person name="Gilroy R."/>
        </authorList>
    </citation>
    <scope>NUCLEOTIDE SEQUENCE</scope>
    <source>
        <strain evidence="1">CHK186-9395</strain>
    </source>
</reference>
<evidence type="ECO:0000313" key="2">
    <source>
        <dbReference type="Proteomes" id="UP000886861"/>
    </source>
</evidence>
<dbReference type="Pfam" id="PF06257">
    <property type="entry name" value="VEG"/>
    <property type="match status" value="1"/>
</dbReference>
<gene>
    <name evidence="1" type="ORF">IAA62_03245</name>
</gene>